<keyword evidence="1 3" id="KW-0808">Transferase</keyword>
<name>A0A2M9Q4P6_9BACI</name>
<dbReference type="InterPro" id="IPR029063">
    <property type="entry name" value="SAM-dependent_MTases_sf"/>
</dbReference>
<dbReference type="SUPFAM" id="SSF53335">
    <property type="entry name" value="S-adenosyl-L-methionine-dependent methyltransferases"/>
    <property type="match status" value="1"/>
</dbReference>
<dbReference type="STRING" id="582475.ACZ11_07350"/>
<evidence type="ECO:0000313" key="4">
    <source>
        <dbReference type="Proteomes" id="UP000232101"/>
    </source>
</evidence>
<comment type="caution">
    <text evidence="3">The sequence shown here is derived from an EMBL/GenBank/DDBJ whole genome shotgun (WGS) entry which is preliminary data.</text>
</comment>
<dbReference type="Proteomes" id="UP000232101">
    <property type="component" value="Unassembled WGS sequence"/>
</dbReference>
<accession>A0A2M9Q4P6</accession>
<gene>
    <name evidence="3" type="ORF">CWD94_14295</name>
</gene>
<proteinExistence type="predicted"/>
<dbReference type="Gene3D" id="3.40.50.150">
    <property type="entry name" value="Vaccinia Virus protein VP39"/>
    <property type="match status" value="1"/>
</dbReference>
<feature type="domain" description="Methyltransferase" evidence="2">
    <location>
        <begin position="134"/>
        <end position="229"/>
    </location>
</feature>
<sequence length="341" mass="38743">MVCQSPKMTIRNQLCNGFMLCENNSVTNILLAQAAHRTPTGSLAMCESEATATSRNGNQPLICDKNLICANIGFIIQYLLNKDKGEGVRGMYQNEFSGNLEKYKNPIEYDVLHENYNVDLHFIENLLSKNNDTIIELACGTGRLAIPLAKQGFNVYAVDIHEGMLQLAIEKAKKQNVHVHFSVQDCTQLQLPVSSNFIYMTGNAFQHFLSNESQNALFQSVKKHLQPGGEFVFNTRNALLSELSIVDEYEESSVNSKGEKLTIQHREEYDPITQILTCRSINKLEDATFEDSIRLRYTYPMEMKRLLEQNGFELLHIYGSWNKSDFTKDSLAMIIHARLLK</sequence>
<keyword evidence="3" id="KW-0489">Methyltransferase</keyword>
<dbReference type="Gene3D" id="2.20.25.110">
    <property type="entry name" value="S-adenosyl-L-methionine-dependent methyltransferases"/>
    <property type="match status" value="1"/>
</dbReference>
<dbReference type="GO" id="GO:0008168">
    <property type="term" value="F:methyltransferase activity"/>
    <property type="evidence" value="ECO:0007669"/>
    <property type="project" value="UniProtKB-KW"/>
</dbReference>
<protein>
    <submittedName>
        <fullName evidence="3">Class I SAM-dependent methyltransferase</fullName>
    </submittedName>
</protein>
<evidence type="ECO:0000256" key="1">
    <source>
        <dbReference type="ARBA" id="ARBA00022679"/>
    </source>
</evidence>
<dbReference type="PANTHER" id="PTHR43861">
    <property type="entry name" value="TRANS-ACONITATE 2-METHYLTRANSFERASE-RELATED"/>
    <property type="match status" value="1"/>
</dbReference>
<dbReference type="CDD" id="cd02440">
    <property type="entry name" value="AdoMet_MTases"/>
    <property type="match status" value="1"/>
</dbReference>
<dbReference type="Pfam" id="PF13649">
    <property type="entry name" value="Methyltransf_25"/>
    <property type="match status" value="1"/>
</dbReference>
<evidence type="ECO:0000313" key="3">
    <source>
        <dbReference type="EMBL" id="PJO42942.1"/>
    </source>
</evidence>
<reference evidence="3 4" key="1">
    <citation type="submission" date="2017-11" db="EMBL/GenBank/DDBJ databases">
        <title>Bacterial isolate from king chilli rhizosphere.</title>
        <authorList>
            <person name="Takhelmayum P."/>
            <person name="Sarangthem I."/>
        </authorList>
    </citation>
    <scope>NUCLEOTIDE SEQUENCE [LARGE SCALE GENOMIC DNA]</scope>
    <source>
        <strain evidence="4">t26</strain>
    </source>
</reference>
<evidence type="ECO:0000259" key="2">
    <source>
        <dbReference type="Pfam" id="PF13649"/>
    </source>
</evidence>
<dbReference type="InterPro" id="IPR041698">
    <property type="entry name" value="Methyltransf_25"/>
</dbReference>
<organism evidence="3 4">
    <name type="scientific">Lysinibacillus xylanilyticus</name>
    <dbReference type="NCBI Taxonomy" id="582475"/>
    <lineage>
        <taxon>Bacteria</taxon>
        <taxon>Bacillati</taxon>
        <taxon>Bacillota</taxon>
        <taxon>Bacilli</taxon>
        <taxon>Bacillales</taxon>
        <taxon>Bacillaceae</taxon>
        <taxon>Lysinibacillus</taxon>
    </lineage>
</organism>
<dbReference type="GO" id="GO:0032259">
    <property type="term" value="P:methylation"/>
    <property type="evidence" value="ECO:0007669"/>
    <property type="project" value="UniProtKB-KW"/>
</dbReference>
<dbReference type="EMBL" id="PHQY01000646">
    <property type="protein sequence ID" value="PJO42942.1"/>
    <property type="molecule type" value="Genomic_DNA"/>
</dbReference>
<dbReference type="AlphaFoldDB" id="A0A2M9Q4P6"/>